<feature type="signal peptide" evidence="2">
    <location>
        <begin position="1"/>
        <end position="24"/>
    </location>
</feature>
<name>A0ABQ2M2X7_9ACTN</name>
<keyword evidence="2" id="KW-0732">Signal</keyword>
<reference evidence="6" key="1">
    <citation type="journal article" date="2019" name="Int. J. Syst. Evol. Microbiol.">
        <title>The Global Catalogue of Microorganisms (GCM) 10K type strain sequencing project: providing services to taxonomists for standard genome sequencing and annotation.</title>
        <authorList>
            <consortium name="The Broad Institute Genomics Platform"/>
            <consortium name="The Broad Institute Genome Sequencing Center for Infectious Disease"/>
            <person name="Wu L."/>
            <person name="Ma J."/>
        </authorList>
    </citation>
    <scope>NUCLEOTIDE SEQUENCE [LARGE SCALE GENOMIC DNA]</scope>
    <source>
        <strain evidence="6">CGMCC 4.7349</strain>
    </source>
</reference>
<evidence type="ECO:0000256" key="2">
    <source>
        <dbReference type="SAM" id="SignalP"/>
    </source>
</evidence>
<dbReference type="InterPro" id="IPR054491">
    <property type="entry name" value="MGH1-like_GH"/>
</dbReference>
<dbReference type="Pfam" id="PF22422">
    <property type="entry name" value="MGH1-like_GH"/>
    <property type="match status" value="1"/>
</dbReference>
<comment type="caution">
    <text evidence="5">The sequence shown here is derived from an EMBL/GenBank/DDBJ whole genome shotgun (WGS) entry which is preliminary data.</text>
</comment>
<dbReference type="Gene3D" id="1.50.10.10">
    <property type="match status" value="1"/>
</dbReference>
<keyword evidence="5" id="KW-0449">Lipoprotein</keyword>
<evidence type="ECO:0000259" key="4">
    <source>
        <dbReference type="Pfam" id="PF22422"/>
    </source>
</evidence>
<dbReference type="PANTHER" id="PTHR23403">
    <property type="entry name" value="TREHALASE"/>
    <property type="match status" value="1"/>
</dbReference>
<dbReference type="InterPro" id="IPR012341">
    <property type="entry name" value="6hp_glycosidase-like_sf"/>
</dbReference>
<feature type="region of interest" description="Disordered" evidence="1">
    <location>
        <begin position="27"/>
        <end position="66"/>
    </location>
</feature>
<feature type="domain" description="Mannosylglycerate hydrolase MGH1-like glycoside hydrolase" evidence="4">
    <location>
        <begin position="383"/>
        <end position="744"/>
    </location>
</feature>
<keyword evidence="6" id="KW-1185">Reference proteome</keyword>
<feature type="chain" id="PRO_5045747388" evidence="2">
    <location>
        <begin position="25"/>
        <end position="755"/>
    </location>
</feature>
<gene>
    <name evidence="5" type="ORF">GCM10012286_36700</name>
</gene>
<dbReference type="EMBL" id="BMNG01000007">
    <property type="protein sequence ID" value="GGO46243.1"/>
    <property type="molecule type" value="Genomic_DNA"/>
</dbReference>
<accession>A0ABQ2M2X7</accession>
<dbReference type="InterPro" id="IPR008928">
    <property type="entry name" value="6-hairpin_glycosidase_sf"/>
</dbReference>
<evidence type="ECO:0000256" key="1">
    <source>
        <dbReference type="SAM" id="MobiDB-lite"/>
    </source>
</evidence>
<dbReference type="PANTHER" id="PTHR23403:SF1">
    <property type="entry name" value="TREHALASE"/>
    <property type="match status" value="1"/>
</dbReference>
<dbReference type="RefSeq" id="WP_229697049.1">
    <property type="nucleotide sequence ID" value="NZ_BMNG01000007.1"/>
</dbReference>
<protein>
    <submittedName>
        <fullName evidence="5">Lipoprotein</fullName>
    </submittedName>
</protein>
<evidence type="ECO:0000313" key="6">
    <source>
        <dbReference type="Proteomes" id="UP000656881"/>
    </source>
</evidence>
<dbReference type="InterPro" id="IPR001661">
    <property type="entry name" value="Glyco_hydro_37"/>
</dbReference>
<dbReference type="Proteomes" id="UP000656881">
    <property type="component" value="Unassembled WGS sequence"/>
</dbReference>
<dbReference type="Gene3D" id="2.70.98.50">
    <property type="entry name" value="putative glycoside hydrolase family protein from bacillus halodurans"/>
    <property type="match status" value="1"/>
</dbReference>
<dbReference type="InterPro" id="IPR048450">
    <property type="entry name" value="YgjK_N"/>
</dbReference>
<sequence length="755" mass="82413">MRPRPRVLTAAAFALTMAVGFVPAADARQSAGGEVRQPARGAATSASGYEKSAPPDTDGTPASYANGTPSSYADVLDLQGVPASADPGEFNPLNVFADRGAWHAYALPSASDPSTYGGFTGPLHIAQEYPWWLSKSFSRIRLTEAGKALDLAARGTPRLTSLPGLLRQTYRLDGLRLTLELRFATDRTALVRARIQNTGRAPRTLAADWTGTLLRPEAPPQRDAPALTATPRGVAVGFARVREKWDYLTDGTERFEVTHRAPVRTTVTGDTYRSELAAPLSLAPGAARTLDWAESYTFTPAERAREAASVRRVLARPATTAASGDARWRGYVAGVTRGVPADRRRLAVKSLETLVTNWRSAAGRIRHDAISPSLSYKWFAGGVWAWDTWKQAVGTARFAPRLAQSQIRAMFDHQIRPTSATRPQDAGMIPDAVFYNDPSDGGGNWNERNSKPPLAAWAVWEVYRHSGDRAFLREMYPKLAAYQAWWYRNRDHDRDGLAEYGATVDPANDSTEQRRLAAAWESGMDNAPRFDAALGTSVVANHDATGTVTGYSLTQESVDLNAYLAADQGHLASIAGELKDTAGERRWRGRAAATHRAVRTRMYDPKDGWFHDTALDSGEPLTARGRGIEGAIPLWTGTATPAQAAAVRDRLTDPNEFATPVPFSTVARSSPYFAPQRYWRGPVWLDQAYFAQAGLRRYGYAAQARALTDRLLTTAHGLSSRSPVMENYDPLTGAPLNSPNFSWSAAVLLPMLSRR</sequence>
<dbReference type="SUPFAM" id="SSF48208">
    <property type="entry name" value="Six-hairpin glycosidases"/>
    <property type="match status" value="1"/>
</dbReference>
<organism evidence="5 6">
    <name type="scientific">Streptomyces lasiicapitis</name>
    <dbReference type="NCBI Taxonomy" id="1923961"/>
    <lineage>
        <taxon>Bacteria</taxon>
        <taxon>Bacillati</taxon>
        <taxon>Actinomycetota</taxon>
        <taxon>Actinomycetes</taxon>
        <taxon>Kitasatosporales</taxon>
        <taxon>Streptomycetaceae</taxon>
        <taxon>Streptomyces</taxon>
    </lineage>
</organism>
<evidence type="ECO:0000313" key="5">
    <source>
        <dbReference type="EMBL" id="GGO46243.1"/>
    </source>
</evidence>
<feature type="domain" description="Glucosidase YgjK N-terminal" evidence="3">
    <location>
        <begin position="93"/>
        <end position="328"/>
    </location>
</feature>
<dbReference type="Pfam" id="PF21152">
    <property type="entry name" value="YgjK_N"/>
    <property type="match status" value="1"/>
</dbReference>
<evidence type="ECO:0000259" key="3">
    <source>
        <dbReference type="Pfam" id="PF21152"/>
    </source>
</evidence>
<proteinExistence type="predicted"/>